<dbReference type="SUPFAM" id="SSF55021">
    <property type="entry name" value="ACT-like"/>
    <property type="match status" value="1"/>
</dbReference>
<dbReference type="FunFam" id="3.40.190.10:FF:000034">
    <property type="entry name" value="Chorismate mutase/prephenate dehydratase"/>
    <property type="match status" value="1"/>
</dbReference>
<dbReference type="SUPFAM" id="SSF48600">
    <property type="entry name" value="Chorismate mutase II"/>
    <property type="match status" value="1"/>
</dbReference>
<evidence type="ECO:0000256" key="5">
    <source>
        <dbReference type="ARBA" id="ARBA00004817"/>
    </source>
</evidence>
<dbReference type="PROSITE" id="PS51171">
    <property type="entry name" value="PREPHENATE_DEHYDR_3"/>
    <property type="match status" value="1"/>
</dbReference>
<dbReference type="STRING" id="40754.THII_3387"/>
<comment type="function">
    <text evidence="2">Catalyzes the Claisen rearrangement of chorismate to prephenate and the decarboxylation/dehydration of prephenate to phenylpyruvate.</text>
</comment>
<feature type="coiled-coil region" evidence="20">
    <location>
        <begin position="7"/>
        <end position="34"/>
    </location>
</feature>
<dbReference type="UniPathway" id="UPA00120">
    <property type="reaction ID" value="UER00203"/>
</dbReference>
<dbReference type="PANTHER" id="PTHR21022">
    <property type="entry name" value="PREPHENATE DEHYDRATASE P PROTEIN"/>
    <property type="match status" value="1"/>
</dbReference>
<dbReference type="SMART" id="SM00830">
    <property type="entry name" value="CM_2"/>
    <property type="match status" value="1"/>
</dbReference>
<evidence type="ECO:0000256" key="11">
    <source>
        <dbReference type="ARBA" id="ARBA00023141"/>
    </source>
</evidence>
<dbReference type="OrthoDB" id="9802281at2"/>
<reference evidence="24 25" key="1">
    <citation type="journal article" date="2014" name="ISME J.">
        <title>Ecophysiology of Thioploca ingrica as revealed by the complete genome sequence supplemented with proteomic evidence.</title>
        <authorList>
            <person name="Kojima H."/>
            <person name="Ogura Y."/>
            <person name="Yamamoto N."/>
            <person name="Togashi T."/>
            <person name="Mori H."/>
            <person name="Watanabe T."/>
            <person name="Nemoto F."/>
            <person name="Kurokawa K."/>
            <person name="Hayashi T."/>
            <person name="Fukui M."/>
        </authorList>
    </citation>
    <scope>NUCLEOTIDE SEQUENCE [LARGE SCALE GENOMIC DNA]</scope>
</reference>
<keyword evidence="20" id="KW-0175">Coiled coil</keyword>
<evidence type="ECO:0000256" key="7">
    <source>
        <dbReference type="ARBA" id="ARBA00013147"/>
    </source>
</evidence>
<dbReference type="InterPro" id="IPR002912">
    <property type="entry name" value="ACT_dom"/>
</dbReference>
<evidence type="ECO:0000259" key="21">
    <source>
        <dbReference type="PROSITE" id="PS51168"/>
    </source>
</evidence>
<comment type="subcellular location">
    <subcellularLocation>
        <location evidence="3">Cytoplasm</location>
    </subcellularLocation>
</comment>
<evidence type="ECO:0000256" key="15">
    <source>
        <dbReference type="ARBA" id="ARBA00023268"/>
    </source>
</evidence>
<comment type="pathway">
    <text evidence="4">Amino-acid biosynthesis; L-phenylalanine biosynthesis; phenylpyruvate from prephenate: step 1/1.</text>
</comment>
<dbReference type="Proteomes" id="UP000031623">
    <property type="component" value="Chromosome"/>
</dbReference>
<evidence type="ECO:0000256" key="4">
    <source>
        <dbReference type="ARBA" id="ARBA00004741"/>
    </source>
</evidence>
<dbReference type="Pfam" id="PF01842">
    <property type="entry name" value="ACT"/>
    <property type="match status" value="1"/>
</dbReference>
<dbReference type="NCBIfam" id="NF008865">
    <property type="entry name" value="PRK11898.1"/>
    <property type="match status" value="1"/>
</dbReference>
<dbReference type="AlphaFoldDB" id="A0A090AJM9"/>
<dbReference type="GO" id="GO:0009094">
    <property type="term" value="P:L-phenylalanine biosynthetic process"/>
    <property type="evidence" value="ECO:0007669"/>
    <property type="project" value="UniProtKB-UniPathway"/>
</dbReference>
<dbReference type="PROSITE" id="PS51671">
    <property type="entry name" value="ACT"/>
    <property type="match status" value="1"/>
</dbReference>
<dbReference type="EMBL" id="AP014633">
    <property type="protein sequence ID" value="BAP57684.1"/>
    <property type="molecule type" value="Genomic_DNA"/>
</dbReference>
<dbReference type="FunFam" id="3.40.190.10:FF:000029">
    <property type="entry name" value="Chorismate mutase/Prephenate dehydratase"/>
    <property type="match status" value="1"/>
</dbReference>
<sequence length="361" mass="40176">MSTTNNLATVRAQIDELDEKIQNLITQRAGLATEVAQAKYAQETKPVFYRPEREVEVLRNVIARNKGPLSNETLTRIFREIMSDCLALQQPLKIAFLGPAGTYSQAAVYKHFGHAAQNIPLQTIEEVFREVEAQTANYGVVPVENSTEGGVNQTLDGFINTSLKICGEIELPIHHHLLANVDKVEQIQRIYSHQQSLAQCHHWLNSHLPQVERIAVNSNAEAARRAFNEAGTAAIAGQMAADIYQLRIIASRIEDNINNTTRFAVLGQQEIPPTGGDKTSLLLSTPNQPGALYDLLEPFAHNQVNMTRIESRPSRQGIWEYVFFVDIEGHIQDAPIVNALQTLAKYTGLIKHLGSYPRAIL</sequence>
<evidence type="ECO:0000256" key="13">
    <source>
        <dbReference type="ARBA" id="ARBA00023235"/>
    </source>
</evidence>
<dbReference type="PROSITE" id="PS00858">
    <property type="entry name" value="PREPHENATE_DEHYDR_2"/>
    <property type="match status" value="1"/>
</dbReference>
<evidence type="ECO:0000256" key="16">
    <source>
        <dbReference type="ARBA" id="ARBA00031175"/>
    </source>
</evidence>
<dbReference type="InterPro" id="IPR001086">
    <property type="entry name" value="Preph_deHydtase"/>
</dbReference>
<evidence type="ECO:0000256" key="6">
    <source>
        <dbReference type="ARBA" id="ARBA00012404"/>
    </source>
</evidence>
<keyword evidence="15" id="KW-0511">Multifunctional enzyme</keyword>
<keyword evidence="11" id="KW-0057">Aromatic amino acid biosynthesis</keyword>
<keyword evidence="9" id="KW-0963">Cytoplasm</keyword>
<keyword evidence="25" id="KW-1185">Reference proteome</keyword>
<dbReference type="GO" id="GO:0046417">
    <property type="term" value="P:chorismate metabolic process"/>
    <property type="evidence" value="ECO:0007669"/>
    <property type="project" value="InterPro"/>
</dbReference>
<dbReference type="PIRSF" id="PIRSF001500">
    <property type="entry name" value="Chor_mut_pdt_Ppr"/>
    <property type="match status" value="1"/>
</dbReference>
<evidence type="ECO:0000259" key="23">
    <source>
        <dbReference type="PROSITE" id="PS51671"/>
    </source>
</evidence>
<dbReference type="InterPro" id="IPR010957">
    <property type="entry name" value="G/b/e-P-prot_chorismate_mutase"/>
</dbReference>
<keyword evidence="14" id="KW-0456">Lyase</keyword>
<comment type="catalytic activity">
    <reaction evidence="1">
        <text>chorismate = prephenate</text>
        <dbReference type="Rhea" id="RHEA:13897"/>
        <dbReference type="ChEBI" id="CHEBI:29748"/>
        <dbReference type="ChEBI" id="CHEBI:29934"/>
        <dbReference type="EC" id="5.4.99.5"/>
    </reaction>
</comment>
<protein>
    <recommendedName>
        <fullName evidence="8">Bifunctional chorismate mutase/prephenate dehydratase</fullName>
        <ecNumber evidence="7">4.2.1.51</ecNumber>
        <ecNumber evidence="6">5.4.99.5</ecNumber>
    </recommendedName>
    <alternativeName>
        <fullName evidence="17">Chorismate mutase-prephenate dehydratase</fullName>
    </alternativeName>
    <alternativeName>
        <fullName evidence="16">p-protein</fullName>
    </alternativeName>
</protein>
<evidence type="ECO:0000256" key="8">
    <source>
        <dbReference type="ARBA" id="ARBA00014401"/>
    </source>
</evidence>
<evidence type="ECO:0000256" key="2">
    <source>
        <dbReference type="ARBA" id="ARBA00002364"/>
    </source>
</evidence>
<accession>A0A090AJM9</accession>
<dbReference type="Pfam" id="PF01817">
    <property type="entry name" value="CM_2"/>
    <property type="match status" value="1"/>
</dbReference>
<feature type="domain" description="Chorismate mutase" evidence="21">
    <location>
        <begin position="1"/>
        <end position="93"/>
    </location>
</feature>
<feature type="domain" description="ACT" evidence="23">
    <location>
        <begin position="280"/>
        <end position="357"/>
    </location>
</feature>
<evidence type="ECO:0000313" key="25">
    <source>
        <dbReference type="Proteomes" id="UP000031623"/>
    </source>
</evidence>
<comment type="catalytic activity">
    <reaction evidence="18">
        <text>prephenate + H(+) = 3-phenylpyruvate + CO2 + H2O</text>
        <dbReference type="Rhea" id="RHEA:21648"/>
        <dbReference type="ChEBI" id="CHEBI:15377"/>
        <dbReference type="ChEBI" id="CHEBI:15378"/>
        <dbReference type="ChEBI" id="CHEBI:16526"/>
        <dbReference type="ChEBI" id="CHEBI:18005"/>
        <dbReference type="ChEBI" id="CHEBI:29934"/>
        <dbReference type="EC" id="4.2.1.51"/>
    </reaction>
</comment>
<dbReference type="EC" id="5.4.99.5" evidence="6"/>
<evidence type="ECO:0000256" key="12">
    <source>
        <dbReference type="ARBA" id="ARBA00023222"/>
    </source>
</evidence>
<dbReference type="InterPro" id="IPR018528">
    <property type="entry name" value="Preph_deHydtase_CS"/>
</dbReference>
<evidence type="ECO:0000256" key="10">
    <source>
        <dbReference type="ARBA" id="ARBA00022605"/>
    </source>
</evidence>
<evidence type="ECO:0000256" key="19">
    <source>
        <dbReference type="PIRSR" id="PIRSR001500-2"/>
    </source>
</evidence>
<dbReference type="InterPro" id="IPR036979">
    <property type="entry name" value="CM_dom_sf"/>
</dbReference>
<dbReference type="InterPro" id="IPR008242">
    <property type="entry name" value="Chor_mutase/pphenate_deHydtase"/>
</dbReference>
<evidence type="ECO:0000256" key="1">
    <source>
        <dbReference type="ARBA" id="ARBA00000824"/>
    </source>
</evidence>
<dbReference type="Pfam" id="PF00800">
    <property type="entry name" value="PDT"/>
    <property type="match status" value="1"/>
</dbReference>
<evidence type="ECO:0000256" key="9">
    <source>
        <dbReference type="ARBA" id="ARBA00022490"/>
    </source>
</evidence>
<dbReference type="EC" id="4.2.1.51" evidence="7"/>
<dbReference type="InterPro" id="IPR002701">
    <property type="entry name" value="CM_II_prokaryot"/>
</dbReference>
<evidence type="ECO:0000256" key="14">
    <source>
        <dbReference type="ARBA" id="ARBA00023239"/>
    </source>
</evidence>
<evidence type="ECO:0000256" key="17">
    <source>
        <dbReference type="ARBA" id="ARBA00031520"/>
    </source>
</evidence>
<evidence type="ECO:0000256" key="20">
    <source>
        <dbReference type="SAM" id="Coils"/>
    </source>
</evidence>
<evidence type="ECO:0000256" key="3">
    <source>
        <dbReference type="ARBA" id="ARBA00004496"/>
    </source>
</evidence>
<dbReference type="UniPathway" id="UPA00121">
    <property type="reaction ID" value="UER00345"/>
</dbReference>
<evidence type="ECO:0000256" key="18">
    <source>
        <dbReference type="ARBA" id="ARBA00047848"/>
    </source>
</evidence>
<name>A0A090AJM9_9GAMM</name>
<gene>
    <name evidence="24" type="ORF">THII_3387</name>
</gene>
<dbReference type="Gene3D" id="3.40.190.10">
    <property type="entry name" value="Periplasmic binding protein-like II"/>
    <property type="match status" value="2"/>
</dbReference>
<dbReference type="NCBIfam" id="TIGR01807">
    <property type="entry name" value="CM_P2"/>
    <property type="match status" value="1"/>
</dbReference>
<proteinExistence type="predicted"/>
<dbReference type="InterPro" id="IPR036263">
    <property type="entry name" value="Chorismate_II_sf"/>
</dbReference>
<dbReference type="Gene3D" id="3.30.70.260">
    <property type="match status" value="1"/>
</dbReference>
<organism evidence="24 25">
    <name type="scientific">Thioploca ingrica</name>
    <dbReference type="NCBI Taxonomy" id="40754"/>
    <lineage>
        <taxon>Bacteria</taxon>
        <taxon>Pseudomonadati</taxon>
        <taxon>Pseudomonadota</taxon>
        <taxon>Gammaproteobacteria</taxon>
        <taxon>Thiotrichales</taxon>
        <taxon>Thiotrichaceae</taxon>
        <taxon>Thioploca</taxon>
    </lineage>
</organism>
<dbReference type="SUPFAM" id="SSF53850">
    <property type="entry name" value="Periplasmic binding protein-like II"/>
    <property type="match status" value="1"/>
</dbReference>
<comment type="pathway">
    <text evidence="5">Metabolic intermediate biosynthesis; prephenate biosynthesis; prephenate from chorismate: step 1/1.</text>
</comment>
<dbReference type="Gene3D" id="1.20.59.10">
    <property type="entry name" value="Chorismate mutase"/>
    <property type="match status" value="1"/>
</dbReference>
<dbReference type="GO" id="GO:0004106">
    <property type="term" value="F:chorismate mutase activity"/>
    <property type="evidence" value="ECO:0007669"/>
    <property type="project" value="UniProtKB-EC"/>
</dbReference>
<feature type="domain" description="Prephenate dehydratase" evidence="22">
    <location>
        <begin position="93"/>
        <end position="268"/>
    </location>
</feature>
<dbReference type="InterPro" id="IPR045865">
    <property type="entry name" value="ACT-like_dom_sf"/>
</dbReference>
<dbReference type="HOGENOM" id="CLU_035008_0_1_6"/>
<keyword evidence="10" id="KW-0028">Amino-acid biosynthesis</keyword>
<dbReference type="KEGG" id="tig:THII_3387"/>
<dbReference type="CDD" id="cd04905">
    <property type="entry name" value="ACT_CM-PDT"/>
    <property type="match status" value="1"/>
</dbReference>
<evidence type="ECO:0000259" key="22">
    <source>
        <dbReference type="PROSITE" id="PS51171"/>
    </source>
</evidence>
<feature type="site" description="Essential for prephenate dehydratase activity" evidence="19">
    <location>
        <position position="261"/>
    </location>
</feature>
<dbReference type="FunFam" id="3.30.70.260:FF:000012">
    <property type="entry name" value="Prephenate dehydratase"/>
    <property type="match status" value="1"/>
</dbReference>
<dbReference type="CDD" id="cd13630">
    <property type="entry name" value="PBP2_PDT_1"/>
    <property type="match status" value="1"/>
</dbReference>
<keyword evidence="12" id="KW-0584">Phenylalanine biosynthesis</keyword>
<dbReference type="PANTHER" id="PTHR21022:SF19">
    <property type="entry name" value="PREPHENATE DEHYDRATASE-RELATED"/>
    <property type="match status" value="1"/>
</dbReference>
<dbReference type="GO" id="GO:0005737">
    <property type="term" value="C:cytoplasm"/>
    <property type="evidence" value="ECO:0007669"/>
    <property type="project" value="UniProtKB-SubCell"/>
</dbReference>
<dbReference type="PROSITE" id="PS51168">
    <property type="entry name" value="CHORISMATE_MUT_2"/>
    <property type="match status" value="1"/>
</dbReference>
<dbReference type="GO" id="GO:0004664">
    <property type="term" value="F:prephenate dehydratase activity"/>
    <property type="evidence" value="ECO:0007669"/>
    <property type="project" value="UniProtKB-EC"/>
</dbReference>
<evidence type="ECO:0000313" key="24">
    <source>
        <dbReference type="EMBL" id="BAP57684.1"/>
    </source>
</evidence>
<keyword evidence="13" id="KW-0413">Isomerase</keyword>